<proteinExistence type="predicted"/>
<keyword evidence="1" id="KW-1133">Transmembrane helix</keyword>
<feature type="transmembrane region" description="Helical" evidence="1">
    <location>
        <begin position="12"/>
        <end position="34"/>
    </location>
</feature>
<evidence type="ECO:0000313" key="3">
    <source>
        <dbReference type="Proteomes" id="UP000325295"/>
    </source>
</evidence>
<evidence type="ECO:0000256" key="1">
    <source>
        <dbReference type="SAM" id="Phobius"/>
    </source>
</evidence>
<organism evidence="2 3">
    <name type="scientific">Paucilactobacillus nenjiangensis</name>
    <dbReference type="NCBI Taxonomy" id="1296540"/>
    <lineage>
        <taxon>Bacteria</taxon>
        <taxon>Bacillati</taxon>
        <taxon>Bacillota</taxon>
        <taxon>Bacilli</taxon>
        <taxon>Lactobacillales</taxon>
        <taxon>Lactobacillaceae</taxon>
        <taxon>Paucilactobacillus</taxon>
    </lineage>
</organism>
<accession>A0A5P1X415</accession>
<sequence>MMQEEKFFYQPNLVNTIIIWSWTTMILLLGIIMWLEITHFQWITAVLFLIFIALTVLQIFRRTLKITPDKLVFSRMLQANYLTIPKSNLEQLRFTNSTLQFTAGGQTFYFTFTPHSLAAIKEILADK</sequence>
<dbReference type="AlphaFoldDB" id="A0A5P1X415"/>
<dbReference type="OrthoDB" id="2249688at2"/>
<dbReference type="KEGG" id="lnn:F0161_05720"/>
<dbReference type="Pfam" id="PF17255">
    <property type="entry name" value="EbsA"/>
    <property type="match status" value="1"/>
</dbReference>
<keyword evidence="1" id="KW-0812">Transmembrane</keyword>
<gene>
    <name evidence="2" type="ORF">F0161_05720</name>
</gene>
<dbReference type="InterPro" id="IPR020215">
    <property type="entry name" value="EbsA-like"/>
</dbReference>
<reference evidence="2 3" key="1">
    <citation type="submission" date="2019-09" db="EMBL/GenBank/DDBJ databases">
        <title>Complete Genome Sequence of Lactobacillus nenjiangensis SH-Y15, isolated from sauerkraut.</title>
        <authorList>
            <person name="Yang H."/>
        </authorList>
    </citation>
    <scope>NUCLEOTIDE SEQUENCE [LARGE SCALE GENOMIC DNA]</scope>
    <source>
        <strain evidence="2 3">SH-Y15</strain>
    </source>
</reference>
<evidence type="ECO:0000313" key="2">
    <source>
        <dbReference type="EMBL" id="QER67399.1"/>
    </source>
</evidence>
<keyword evidence="1" id="KW-0472">Membrane</keyword>
<keyword evidence="3" id="KW-1185">Reference proteome</keyword>
<name>A0A5P1X415_9LACO</name>
<dbReference type="EMBL" id="CP043939">
    <property type="protein sequence ID" value="QER67399.1"/>
    <property type="molecule type" value="Genomic_DNA"/>
</dbReference>
<protein>
    <submittedName>
        <fullName evidence="2">VPDSG-CTERM exosortase interaction domain protein</fullName>
    </submittedName>
</protein>
<dbReference type="Proteomes" id="UP000325295">
    <property type="component" value="Chromosome"/>
</dbReference>
<feature type="transmembrane region" description="Helical" evidence="1">
    <location>
        <begin position="40"/>
        <end position="60"/>
    </location>
</feature>